<feature type="domain" description="Tyr recombinase" evidence="4">
    <location>
        <begin position="259"/>
        <end position="448"/>
    </location>
</feature>
<reference evidence="5 6" key="1">
    <citation type="submission" date="2020-10" db="EMBL/GenBank/DDBJ databases">
        <title>Connecting structure to function with the recovery of over 1000 high-quality activated sludge metagenome-assembled genomes encoding full-length rRNA genes using long-read sequencing.</title>
        <authorList>
            <person name="Singleton C.M."/>
            <person name="Petriglieri F."/>
            <person name="Kristensen J.M."/>
            <person name="Kirkegaard R.H."/>
            <person name="Michaelsen T.Y."/>
            <person name="Andersen M.H."/>
            <person name="Karst S.M."/>
            <person name="Dueholm M.S."/>
            <person name="Nielsen P.H."/>
            <person name="Albertsen M."/>
        </authorList>
    </citation>
    <scope>NUCLEOTIDE SEQUENCE [LARGE SCALE GENOMIC DNA]</scope>
    <source>
        <strain evidence="5">Ribe_18-Q3-R11-54_BAT3C.373</strain>
    </source>
</reference>
<dbReference type="PANTHER" id="PTHR30349">
    <property type="entry name" value="PHAGE INTEGRASE-RELATED"/>
    <property type="match status" value="1"/>
</dbReference>
<dbReference type="InterPro" id="IPR050090">
    <property type="entry name" value="Tyrosine_recombinase_XerCD"/>
</dbReference>
<dbReference type="Gene3D" id="1.10.443.10">
    <property type="entry name" value="Intergrase catalytic core"/>
    <property type="match status" value="1"/>
</dbReference>
<comment type="similarity">
    <text evidence="1">Belongs to the 'phage' integrase family.</text>
</comment>
<dbReference type="PROSITE" id="PS51898">
    <property type="entry name" value="TYR_RECOMBINASE"/>
    <property type="match status" value="1"/>
</dbReference>
<dbReference type="EMBL" id="JADKFW010000010">
    <property type="protein sequence ID" value="MBK9718585.1"/>
    <property type="molecule type" value="Genomic_DNA"/>
</dbReference>
<protein>
    <submittedName>
        <fullName evidence="5">Tyrosine-type recombinase/integrase</fullName>
    </submittedName>
</protein>
<dbReference type="InterPro" id="IPR013762">
    <property type="entry name" value="Integrase-like_cat_sf"/>
</dbReference>
<dbReference type="GO" id="GO:0006310">
    <property type="term" value="P:DNA recombination"/>
    <property type="evidence" value="ECO:0007669"/>
    <property type="project" value="UniProtKB-KW"/>
</dbReference>
<evidence type="ECO:0000256" key="2">
    <source>
        <dbReference type="ARBA" id="ARBA00023125"/>
    </source>
</evidence>
<gene>
    <name evidence="5" type="ORF">IPO85_13950</name>
</gene>
<evidence type="ECO:0000259" key="4">
    <source>
        <dbReference type="PROSITE" id="PS51898"/>
    </source>
</evidence>
<dbReference type="CDD" id="cd01185">
    <property type="entry name" value="INTN1_C_like"/>
    <property type="match status" value="1"/>
</dbReference>
<evidence type="ECO:0000313" key="6">
    <source>
        <dbReference type="Proteomes" id="UP000808349"/>
    </source>
</evidence>
<keyword evidence="2" id="KW-0238">DNA-binding</keyword>
<dbReference type="Proteomes" id="UP000808349">
    <property type="component" value="Unassembled WGS sequence"/>
</dbReference>
<organism evidence="5 6">
    <name type="scientific">Candidatus Defluviibacterium haderslevense</name>
    <dbReference type="NCBI Taxonomy" id="2981993"/>
    <lineage>
        <taxon>Bacteria</taxon>
        <taxon>Pseudomonadati</taxon>
        <taxon>Bacteroidota</taxon>
        <taxon>Saprospiria</taxon>
        <taxon>Saprospirales</taxon>
        <taxon>Saprospiraceae</taxon>
        <taxon>Candidatus Defluviibacterium</taxon>
    </lineage>
</organism>
<keyword evidence="3" id="KW-0233">DNA recombination</keyword>
<comment type="caution">
    <text evidence="5">The sequence shown here is derived from an EMBL/GenBank/DDBJ whole genome shotgun (WGS) entry which is preliminary data.</text>
</comment>
<dbReference type="Gene3D" id="1.10.150.130">
    <property type="match status" value="1"/>
</dbReference>
<proteinExistence type="inferred from homology"/>
<dbReference type="GO" id="GO:0003677">
    <property type="term" value="F:DNA binding"/>
    <property type="evidence" value="ECO:0007669"/>
    <property type="project" value="UniProtKB-KW"/>
</dbReference>
<accession>A0A9D7XF73</accession>
<dbReference type="GO" id="GO:0015074">
    <property type="term" value="P:DNA integration"/>
    <property type="evidence" value="ECO:0007669"/>
    <property type="project" value="InterPro"/>
</dbReference>
<dbReference type="AlphaFoldDB" id="A0A9D7XF73"/>
<dbReference type="SUPFAM" id="SSF56349">
    <property type="entry name" value="DNA breaking-rejoining enzymes"/>
    <property type="match status" value="1"/>
</dbReference>
<name>A0A9D7XF73_9BACT</name>
<evidence type="ECO:0000256" key="3">
    <source>
        <dbReference type="ARBA" id="ARBA00023172"/>
    </source>
</evidence>
<dbReference type="PANTHER" id="PTHR30349:SF64">
    <property type="entry name" value="PROPHAGE INTEGRASE INTD-RELATED"/>
    <property type="match status" value="1"/>
</dbReference>
<sequence>MQETKHRFYLREPKPEKRSPIYYKCYLNGHEYKKGLGYSIIFELWDIKKQCPKDNKNLINEYLEQDPNTKNNIKNINARMSNIAQIVNGYIDNCNLSQNPIDKLYLDKLLDDRIFKSNQTLDNKPKKTSKKTNLDKLNLSLIRDFSKVFIQDITSRRRQIGAGEQATKYYSQSTIKGYHTFFNNFLAFELGQGVHYHWHQMDHNLYAQFVEFCNLQDFSPNYTGKMIKIWKVIAGAAYVDGIHSNLYYKDKRFKIIREKVPKIYLTESEVTTIENLELAENPGLEKARDLFLIQCYTTLRYSDAIRLDMGHIQTNLGGKKIHIVSAKTKTKLIIPVKPKLITMLSKHGGRAPQLIDQVVNRYIKVIAKLAGIDYLIELKETRGGITHSIRKPKCELICTHTGRRTAATNMYMAGIKPIAIMAMTGHATEEIFLRYICVDNEEKATDAAKNKFFE</sequence>
<dbReference type="InterPro" id="IPR010998">
    <property type="entry name" value="Integrase_recombinase_N"/>
</dbReference>
<dbReference type="Pfam" id="PF00589">
    <property type="entry name" value="Phage_integrase"/>
    <property type="match status" value="1"/>
</dbReference>
<dbReference type="InterPro" id="IPR011010">
    <property type="entry name" value="DNA_brk_join_enz"/>
</dbReference>
<evidence type="ECO:0000256" key="1">
    <source>
        <dbReference type="ARBA" id="ARBA00008857"/>
    </source>
</evidence>
<dbReference type="InterPro" id="IPR002104">
    <property type="entry name" value="Integrase_catalytic"/>
</dbReference>
<evidence type="ECO:0000313" key="5">
    <source>
        <dbReference type="EMBL" id="MBK9718585.1"/>
    </source>
</evidence>